<dbReference type="SUPFAM" id="SSF88946">
    <property type="entry name" value="Sigma2 domain of RNA polymerase sigma factors"/>
    <property type="match status" value="2"/>
</dbReference>
<dbReference type="InterPro" id="IPR014284">
    <property type="entry name" value="RNA_pol_sigma-70_dom"/>
</dbReference>
<dbReference type="Gene3D" id="1.20.140.160">
    <property type="match status" value="1"/>
</dbReference>
<dbReference type="GO" id="GO:0006352">
    <property type="term" value="P:DNA-templated transcription initiation"/>
    <property type="evidence" value="ECO:0007669"/>
    <property type="project" value="InterPro"/>
</dbReference>
<name>A0A0R3LCY8_9BRAD</name>
<evidence type="ECO:0000313" key="5">
    <source>
        <dbReference type="EMBL" id="KRR02774.1"/>
    </source>
</evidence>
<sequence length="405" mass="44677">MWSPSLLVQNLLVPKKAKPDDDDADRASAVAERTVSSEMQVAPPLSGNFEHALVNAVLSGEVGAASRFLEHISTTLWSIVVKLVGDGADAEAAFLHIVASLKADDYARLRGFDGRSRITTYLSLVARDVLADQLAGQFSKTPREAWERFSRYFEADIRSRIAKQLPSKLGRAGREDAYQEVCLKLIENDFHRIRSYGGRGSFPGYILTVVDRILIDLVRRETPRRRMPAAILRSPPLDQAIYTAVVWEGCPLDVDRLAAALRGKLTQDPTAADIAESIARLTGIVKLERTQPATEAVSLDALLGEGGSISIADSSPTPEDRLLLFEEEERRATLVAAITAAAEKLPSDERLYLQIVFSANEPLPARGIARLMGCPVEDVYRLKQRSQKWLKEITVQLEKNSDMSV</sequence>
<keyword evidence="3" id="KW-0731">Sigma factor</keyword>
<comment type="caution">
    <text evidence="5">The sequence shown here is derived from an EMBL/GenBank/DDBJ whole genome shotgun (WGS) entry which is preliminary data.</text>
</comment>
<dbReference type="InterPro" id="IPR013325">
    <property type="entry name" value="RNA_pol_sigma_r2"/>
</dbReference>
<comment type="similarity">
    <text evidence="1">Belongs to the sigma-70 factor family. ECF subfamily.</text>
</comment>
<dbReference type="NCBIfam" id="TIGR02937">
    <property type="entry name" value="sigma70-ECF"/>
    <property type="match status" value="1"/>
</dbReference>
<evidence type="ECO:0000256" key="1">
    <source>
        <dbReference type="ARBA" id="ARBA00010641"/>
    </source>
</evidence>
<dbReference type="RefSeq" id="WP_057837901.1">
    <property type="nucleotide sequence ID" value="NZ_LLXZ01000152.1"/>
</dbReference>
<dbReference type="Proteomes" id="UP000050863">
    <property type="component" value="Unassembled WGS sequence"/>
</dbReference>
<organism evidence="5 6">
    <name type="scientific">Bradyrhizobium jicamae</name>
    <dbReference type="NCBI Taxonomy" id="280332"/>
    <lineage>
        <taxon>Bacteria</taxon>
        <taxon>Pseudomonadati</taxon>
        <taxon>Pseudomonadota</taxon>
        <taxon>Alphaproteobacteria</taxon>
        <taxon>Hyphomicrobiales</taxon>
        <taxon>Nitrobacteraceae</taxon>
        <taxon>Bradyrhizobium</taxon>
    </lineage>
</organism>
<dbReference type="Gene3D" id="1.10.1740.10">
    <property type="match status" value="2"/>
</dbReference>
<dbReference type="STRING" id="280332.CQ12_06770"/>
<reference evidence="5 6" key="1">
    <citation type="submission" date="2014-03" db="EMBL/GenBank/DDBJ databases">
        <title>Bradyrhizobium valentinum sp. nov., isolated from effective nodules of Lupinus mariae-josephae, a lupine endemic of basic-lime soils in Eastern Spain.</title>
        <authorList>
            <person name="Duran D."/>
            <person name="Rey L."/>
            <person name="Navarro A."/>
            <person name="Busquets A."/>
            <person name="Imperial J."/>
            <person name="Ruiz-Argueso T."/>
        </authorList>
    </citation>
    <scope>NUCLEOTIDE SEQUENCE [LARGE SCALE GENOMIC DNA]</scope>
    <source>
        <strain evidence="5 6">PAC68</strain>
    </source>
</reference>
<evidence type="ECO:0000256" key="4">
    <source>
        <dbReference type="ARBA" id="ARBA00023163"/>
    </source>
</evidence>
<dbReference type="GO" id="GO:0016987">
    <property type="term" value="F:sigma factor activity"/>
    <property type="evidence" value="ECO:0007669"/>
    <property type="project" value="UniProtKB-KW"/>
</dbReference>
<gene>
    <name evidence="5" type="ORF">CQ12_06770</name>
</gene>
<proteinExistence type="inferred from homology"/>
<dbReference type="PANTHER" id="PTHR43133">
    <property type="entry name" value="RNA POLYMERASE ECF-TYPE SIGMA FACTO"/>
    <property type="match status" value="1"/>
</dbReference>
<dbReference type="InterPro" id="IPR039425">
    <property type="entry name" value="RNA_pol_sigma-70-like"/>
</dbReference>
<dbReference type="OrthoDB" id="7329204at2"/>
<dbReference type="InterPro" id="IPR013324">
    <property type="entry name" value="RNA_pol_sigma_r3/r4-like"/>
</dbReference>
<keyword evidence="4" id="KW-0804">Transcription</keyword>
<dbReference type="EMBL" id="LLXZ01000152">
    <property type="protein sequence ID" value="KRR02774.1"/>
    <property type="molecule type" value="Genomic_DNA"/>
</dbReference>
<keyword evidence="6" id="KW-1185">Reference proteome</keyword>
<protein>
    <submittedName>
        <fullName evidence="5">Uncharacterized protein</fullName>
    </submittedName>
</protein>
<dbReference type="PANTHER" id="PTHR43133:SF25">
    <property type="entry name" value="RNA POLYMERASE SIGMA FACTOR RFAY-RELATED"/>
    <property type="match status" value="1"/>
</dbReference>
<evidence type="ECO:0000256" key="2">
    <source>
        <dbReference type="ARBA" id="ARBA00023015"/>
    </source>
</evidence>
<dbReference type="AlphaFoldDB" id="A0A0R3LCY8"/>
<evidence type="ECO:0000313" key="6">
    <source>
        <dbReference type="Proteomes" id="UP000050863"/>
    </source>
</evidence>
<evidence type="ECO:0000256" key="3">
    <source>
        <dbReference type="ARBA" id="ARBA00023082"/>
    </source>
</evidence>
<keyword evidence="2" id="KW-0805">Transcription regulation</keyword>
<dbReference type="SUPFAM" id="SSF88659">
    <property type="entry name" value="Sigma3 and sigma4 domains of RNA polymerase sigma factors"/>
    <property type="match status" value="1"/>
</dbReference>
<accession>A0A0R3LCY8</accession>